<feature type="transmembrane region" description="Helical" evidence="6">
    <location>
        <begin position="764"/>
        <end position="785"/>
    </location>
</feature>
<comment type="caution">
    <text evidence="8">The sequence shown here is derived from an EMBL/GenBank/DDBJ whole genome shotgun (WGS) entry which is preliminary data.</text>
</comment>
<dbReference type="InterPro" id="IPR051328">
    <property type="entry name" value="T7SS_ABC-Transporter"/>
</dbReference>
<dbReference type="OrthoDB" id="9811483at2"/>
<dbReference type="NCBIfam" id="TIGR03061">
    <property type="entry name" value="pip_yhgE_Nterm"/>
    <property type="match status" value="1"/>
</dbReference>
<evidence type="ECO:0000313" key="9">
    <source>
        <dbReference type="Proteomes" id="UP000276128"/>
    </source>
</evidence>
<protein>
    <submittedName>
        <fullName evidence="8">YhgE/Pip domain-containing protein</fullName>
    </submittedName>
</protein>
<name>A0A430J8H0_9BACL</name>
<dbReference type="AlphaFoldDB" id="A0A430J8H0"/>
<dbReference type="PANTHER" id="PTHR43077">
    <property type="entry name" value="TRANSPORT PERMEASE YVFS-RELATED"/>
    <property type="match status" value="1"/>
</dbReference>
<feature type="transmembrane region" description="Helical" evidence="6">
    <location>
        <begin position="734"/>
        <end position="758"/>
    </location>
</feature>
<evidence type="ECO:0000256" key="6">
    <source>
        <dbReference type="SAM" id="Phobius"/>
    </source>
</evidence>
<evidence type="ECO:0000256" key="2">
    <source>
        <dbReference type="ARBA" id="ARBA00022692"/>
    </source>
</evidence>
<dbReference type="Gene3D" id="3.40.1710.10">
    <property type="entry name" value="abc type-2 transporter like domain"/>
    <property type="match status" value="1"/>
</dbReference>
<comment type="subcellular location">
    <subcellularLocation>
        <location evidence="1">Membrane</location>
        <topology evidence="1">Multi-pass membrane protein</topology>
    </subcellularLocation>
</comment>
<keyword evidence="4 6" id="KW-0472">Membrane</keyword>
<reference evidence="8 9" key="1">
    <citation type="submission" date="2018-12" db="EMBL/GenBank/DDBJ databases">
        <title>Bacillus ochoae sp. nov., Paenibacillus whitsoniae sp. nov., Paenibacillus spiritus sp. nov. Isolated from the Mars Exploration Rover during spacecraft assembly.</title>
        <authorList>
            <person name="Seuylemezian A."/>
            <person name="Vaishampayan P."/>
        </authorList>
    </citation>
    <scope>NUCLEOTIDE SEQUENCE [LARGE SCALE GENOMIC DNA]</scope>
    <source>
        <strain evidence="8 9">MER 54</strain>
    </source>
</reference>
<dbReference type="InterPro" id="IPR017500">
    <property type="entry name" value="Phage_infect_YhgE_N"/>
</dbReference>
<sequence length="891" mass="97584">MRKIFRIYRTDLLNLWRVPTGLLLMVALSILPSVYAWVNLEAMWDPYANTSGIRIAVTSNDVGATVEGQSINIGNEVIESLKSNHTLGWTFVNQKEALDGVERGEYYASLILPVDFSRKITSIVDGQMEKPEIIYTVNEKINAVAPKITSKGASSVTEQIATNFIKTVSTSILTRMHELGIDVQRELPTIRNMEGKILELEQRLPDITEMGNKALEIEAKLPEIAAKGQKIVELEQRIPEINQAADTLVKIQQRWPQIQDAAQEVLVIQQKLPELQKAADKVAQLDQHFDQVEGALNKAVDTVHKTDQLVTSAIADLPKLETIASQGGAFADSLAAYLAKNEPAFQALIPVVKQNLLLLQQTANAVTQLTELLQGVNVDPKQALAIANVLAKQLTAGITVVDGTIDLFTRLNTYLPNHPMAGQIAELNTLKQNLTQQLAALTKIQTSLQNGQTPVKDLVTGLNTLSKSASAAIGSMLARYDTEIVPNLTKALAQLQSAAQSSASLLHNLQAQLPNIKQILTDAQQGVQFAEGRLDELQKAMPDIRAKVHEASTTLQAKMGAFTQAINEAAPFVKNDLPKVGQKLKEASDFVQNDLPAAEDELRKVADLYQTKFPEVESAVHLAANLVRNDLPAFEDAVRKAADQIRKAQGSGSLDEVLRLLQADIQKQSDFLANPVLMKEQKRFPIPNYGSAMSPFYTTLSLWVGAMLLVSMLRVDVEDADGVYRSYHVYFGRLLIFLTIGIAQAVIVTMGDMFLLGTYVVAKLWFVLFAILISLVFMSIAYTLVSVFGNIGKGLGIIFLVLQFSSSGGTFPVSTAAAFFQKLNPIVPFTYAVSLLREAVGGMLMSVVWRDVGMLVIFALLCYGVGVLLKKPLSGYTSRVAEKARRTKLIP</sequence>
<feature type="transmembrane region" description="Helical" evidence="6">
    <location>
        <begin position="852"/>
        <end position="869"/>
    </location>
</feature>
<dbReference type="EMBL" id="RXHU01000074">
    <property type="protein sequence ID" value="RTE06446.1"/>
    <property type="molecule type" value="Genomic_DNA"/>
</dbReference>
<evidence type="ECO:0000313" key="8">
    <source>
        <dbReference type="EMBL" id="RTE06446.1"/>
    </source>
</evidence>
<evidence type="ECO:0000259" key="7">
    <source>
        <dbReference type="Pfam" id="PF12698"/>
    </source>
</evidence>
<keyword evidence="2 6" id="KW-0812">Transmembrane</keyword>
<feature type="transmembrane region" description="Helical" evidence="6">
    <location>
        <begin position="797"/>
        <end position="820"/>
    </location>
</feature>
<evidence type="ECO:0000256" key="5">
    <source>
        <dbReference type="SAM" id="Coils"/>
    </source>
</evidence>
<dbReference type="InterPro" id="IPR013525">
    <property type="entry name" value="ABC2_TM"/>
</dbReference>
<dbReference type="NCBIfam" id="TIGR03062">
    <property type="entry name" value="pip_yhgE_Cterm"/>
    <property type="match status" value="1"/>
</dbReference>
<dbReference type="GO" id="GO:0016020">
    <property type="term" value="C:membrane"/>
    <property type="evidence" value="ECO:0007669"/>
    <property type="project" value="UniProtKB-SubCell"/>
</dbReference>
<feature type="domain" description="ABC-2 type transporter transmembrane" evidence="7">
    <location>
        <begin position="687"/>
        <end position="867"/>
    </location>
</feature>
<dbReference type="Gene3D" id="1.20.120.20">
    <property type="entry name" value="Apolipoprotein"/>
    <property type="match status" value="1"/>
</dbReference>
<evidence type="ECO:0000256" key="4">
    <source>
        <dbReference type="ARBA" id="ARBA00023136"/>
    </source>
</evidence>
<keyword evidence="3 6" id="KW-1133">Transmembrane helix</keyword>
<dbReference type="PANTHER" id="PTHR43077:SF10">
    <property type="entry name" value="TRANSPORT PERMEASE PROTEIN"/>
    <property type="match status" value="1"/>
</dbReference>
<proteinExistence type="predicted"/>
<evidence type="ECO:0000256" key="3">
    <source>
        <dbReference type="ARBA" id="ARBA00022989"/>
    </source>
</evidence>
<keyword evidence="5" id="KW-0175">Coiled coil</keyword>
<accession>A0A430J8H0</accession>
<dbReference type="RefSeq" id="WP_126143571.1">
    <property type="nucleotide sequence ID" value="NZ_RXHU01000074.1"/>
</dbReference>
<dbReference type="Pfam" id="PF12698">
    <property type="entry name" value="ABC2_membrane_3"/>
    <property type="match status" value="1"/>
</dbReference>
<dbReference type="GO" id="GO:0140359">
    <property type="term" value="F:ABC-type transporter activity"/>
    <property type="evidence" value="ECO:0007669"/>
    <property type="project" value="InterPro"/>
</dbReference>
<keyword evidence="9" id="KW-1185">Reference proteome</keyword>
<feature type="transmembrane region" description="Helical" evidence="6">
    <location>
        <begin position="695"/>
        <end position="713"/>
    </location>
</feature>
<dbReference type="Proteomes" id="UP000276128">
    <property type="component" value="Unassembled WGS sequence"/>
</dbReference>
<gene>
    <name evidence="8" type="ORF">EJQ19_22955</name>
</gene>
<feature type="coiled-coil region" evidence="5">
    <location>
        <begin position="520"/>
        <end position="547"/>
    </location>
</feature>
<evidence type="ECO:0000256" key="1">
    <source>
        <dbReference type="ARBA" id="ARBA00004141"/>
    </source>
</evidence>
<organism evidence="8 9">
    <name type="scientific">Paenibacillus whitsoniae</name>
    <dbReference type="NCBI Taxonomy" id="2496558"/>
    <lineage>
        <taxon>Bacteria</taxon>
        <taxon>Bacillati</taxon>
        <taxon>Bacillota</taxon>
        <taxon>Bacilli</taxon>
        <taxon>Bacillales</taxon>
        <taxon>Paenibacillaceae</taxon>
        <taxon>Paenibacillus</taxon>
    </lineage>
</organism>
<dbReference type="InterPro" id="IPR017501">
    <property type="entry name" value="Phage_infect_YhgE_C"/>
</dbReference>